<reference evidence="2 3" key="1">
    <citation type="submission" date="2016-03" db="EMBL/GenBank/DDBJ databases">
        <authorList>
            <person name="Ploux O."/>
        </authorList>
    </citation>
    <scope>NUCLEOTIDE SEQUENCE [LARGE SCALE GENOMIC DNA]</scope>
    <source>
        <strain evidence="2 3">UAMH 11012</strain>
    </source>
</reference>
<dbReference type="EMBL" id="FJOG01000007">
    <property type="protein sequence ID" value="CZR55682.1"/>
    <property type="molecule type" value="Genomic_DNA"/>
</dbReference>
<evidence type="ECO:0000313" key="2">
    <source>
        <dbReference type="EMBL" id="CZR55682.1"/>
    </source>
</evidence>
<dbReference type="AlphaFoldDB" id="A0A1L7WSD2"/>
<organism evidence="2 3">
    <name type="scientific">Phialocephala subalpina</name>
    <dbReference type="NCBI Taxonomy" id="576137"/>
    <lineage>
        <taxon>Eukaryota</taxon>
        <taxon>Fungi</taxon>
        <taxon>Dikarya</taxon>
        <taxon>Ascomycota</taxon>
        <taxon>Pezizomycotina</taxon>
        <taxon>Leotiomycetes</taxon>
        <taxon>Helotiales</taxon>
        <taxon>Mollisiaceae</taxon>
        <taxon>Phialocephala</taxon>
        <taxon>Phialocephala fortinii species complex</taxon>
    </lineage>
</organism>
<name>A0A1L7WSD2_9HELO</name>
<dbReference type="InterPro" id="IPR021858">
    <property type="entry name" value="Fun_TF"/>
</dbReference>
<evidence type="ECO:0000313" key="3">
    <source>
        <dbReference type="Proteomes" id="UP000184330"/>
    </source>
</evidence>
<dbReference type="PANTHER" id="PTHR37540:SF5">
    <property type="entry name" value="TRANSCRIPTION FACTOR DOMAIN-CONTAINING PROTEIN"/>
    <property type="match status" value="1"/>
</dbReference>
<dbReference type="Pfam" id="PF11951">
    <property type="entry name" value="Fungal_trans_2"/>
    <property type="match status" value="1"/>
</dbReference>
<sequence length="600" mass="67661">MGNENHNGYKRAEATFKMFQPSSRTFNQHVSTTPLSARRAARVHVMRKYHSDKRNQNKPIDEFNNAQPQVESAARPTALPLRSPPRAAMPQQSRAALGATQKRPSLYLSQDSGSVPYGGDRWCHRHHKSKLPDHGSLGTEPSYSGQCTCMNPSIPFSLDLPFQSSFQVDSKLVNLLHFAINGVARTTVPMGLRAETDWFSQAMTDPAFFHGTILVGVTFNALLRKETTFPPECFYHYSKAIKYTSASLENAESQLHEGTVAAVACLAAFETAVNFNMTSESVHIGGLEKVMSIRKARHQLGLSEYLQKLISWVDTCHAVANITRPRFLSVQSHKTMPANPTLEQEKAIQDCLDAEWGPEFPLTHIIFYEGMDASTAKLFHRVRQLSALATCLDAMKLNPVFQRQFTEGMLLLERQVIASVWSMSSNNRRQKTDTRAVRICARSWHSTILTYIHMFLRRTHRNSWRVIVDKVAARLRYSIKILTPTELWVDFPSQFLLWVLVIAGAAADGHPDRKWLAGLLSELRGNRGWETWGEALKVLKEYAWVDYLCSEPCKKFFEESTVGIVQEEEGQADTLFTTVVSPEVLDRCVKNAVISTAQVE</sequence>
<dbReference type="PANTHER" id="PTHR37540">
    <property type="entry name" value="TRANSCRIPTION FACTOR (ACR-2), PUTATIVE-RELATED-RELATED"/>
    <property type="match status" value="1"/>
</dbReference>
<evidence type="ECO:0000256" key="1">
    <source>
        <dbReference type="SAM" id="MobiDB-lite"/>
    </source>
</evidence>
<feature type="region of interest" description="Disordered" evidence="1">
    <location>
        <begin position="51"/>
        <end position="101"/>
    </location>
</feature>
<feature type="compositionally biased region" description="Basic and acidic residues" evidence="1">
    <location>
        <begin position="52"/>
        <end position="61"/>
    </location>
</feature>
<gene>
    <name evidence="2" type="ORF">PAC_05570</name>
</gene>
<keyword evidence="3" id="KW-1185">Reference proteome</keyword>
<accession>A0A1L7WSD2</accession>
<dbReference type="OrthoDB" id="4158087at2759"/>
<protein>
    <submittedName>
        <fullName evidence="2">Uncharacterized protein</fullName>
    </submittedName>
</protein>
<dbReference type="Proteomes" id="UP000184330">
    <property type="component" value="Unassembled WGS sequence"/>
</dbReference>
<proteinExistence type="predicted"/>